<comment type="catalytic activity">
    <reaction evidence="4">
        <text>a 2-deoxystreptamine antibiotic + acetyl-CoA = an N(3)-acetyl-2-deoxystreptamine antibiotic + CoA + H(+)</text>
        <dbReference type="Rhea" id="RHEA:12665"/>
        <dbReference type="ChEBI" id="CHEBI:15378"/>
        <dbReference type="ChEBI" id="CHEBI:57287"/>
        <dbReference type="ChEBI" id="CHEBI:57288"/>
        <dbReference type="ChEBI" id="CHEBI:57921"/>
        <dbReference type="ChEBI" id="CHEBI:77452"/>
        <dbReference type="EC" id="2.3.1.81"/>
    </reaction>
</comment>
<dbReference type="InterPro" id="IPR028345">
    <property type="entry name" value="Antibiotic_NAT-like"/>
</dbReference>
<dbReference type="AlphaFoldDB" id="A0A1R1EIF5"/>
<gene>
    <name evidence="5" type="ORF">BK138_25080</name>
</gene>
<keyword evidence="4" id="KW-0046">Antibiotic resistance</keyword>
<keyword evidence="2 4" id="KW-0808">Transferase</keyword>
<comment type="similarity">
    <text evidence="1 4">Belongs to the antibiotic N-acetyltransferase family.</text>
</comment>
<evidence type="ECO:0000313" key="6">
    <source>
        <dbReference type="Proteomes" id="UP000187172"/>
    </source>
</evidence>
<dbReference type="GO" id="GO:0046353">
    <property type="term" value="F:aminoglycoside 3-N-acetyltransferase activity"/>
    <property type="evidence" value="ECO:0007669"/>
    <property type="project" value="UniProtKB-EC"/>
</dbReference>
<dbReference type="InterPro" id="IPR003679">
    <property type="entry name" value="Amioglycoside_AcTrfase"/>
</dbReference>
<dbReference type="EC" id="2.3.1.-" evidence="4"/>
<dbReference type="Pfam" id="PF02522">
    <property type="entry name" value="Antibiotic_NAT"/>
    <property type="match status" value="1"/>
</dbReference>
<evidence type="ECO:0000256" key="1">
    <source>
        <dbReference type="ARBA" id="ARBA00006383"/>
    </source>
</evidence>
<dbReference type="PANTHER" id="PTHR11104:SF0">
    <property type="entry name" value="SPBETA PROPHAGE-DERIVED AMINOGLYCOSIDE N(3')-ACETYLTRANSFERASE-LIKE PROTEIN YOKD"/>
    <property type="match status" value="1"/>
</dbReference>
<evidence type="ECO:0000256" key="2">
    <source>
        <dbReference type="ARBA" id="ARBA00022679"/>
    </source>
</evidence>
<reference evidence="5 6" key="1">
    <citation type="submission" date="2016-11" db="EMBL/GenBank/DDBJ databases">
        <title>Paenibacillus species isolates.</title>
        <authorList>
            <person name="Beno S.M."/>
        </authorList>
    </citation>
    <scope>NUCLEOTIDE SEQUENCE [LARGE SCALE GENOMIC DNA]</scope>
    <source>
        <strain evidence="5 6">FSL R5-0378</strain>
    </source>
</reference>
<name>A0A1R1EIF5_9BACL</name>
<dbReference type="PANTHER" id="PTHR11104">
    <property type="entry name" value="AMINOGLYCOSIDE N3-ACETYLTRANSFERASE"/>
    <property type="match status" value="1"/>
</dbReference>
<evidence type="ECO:0000256" key="3">
    <source>
        <dbReference type="ARBA" id="ARBA00023315"/>
    </source>
</evidence>
<organism evidence="5 6">
    <name type="scientific">Paenibacillus rhizosphaerae</name>
    <dbReference type="NCBI Taxonomy" id="297318"/>
    <lineage>
        <taxon>Bacteria</taxon>
        <taxon>Bacillati</taxon>
        <taxon>Bacillota</taxon>
        <taxon>Bacilli</taxon>
        <taxon>Bacillales</taxon>
        <taxon>Paenibacillaceae</taxon>
        <taxon>Paenibacillus</taxon>
    </lineage>
</organism>
<sequence length="269" mass="29461">MGERKVIDASAKLNTVESIRADLGRLGVREGDTLLVHSSLSKIGWVCGDAEAVILALQQALGSAGTLVMPAHSGQNSDPAEWVSPPVPSVWLEEIYAHMPAFDPDYTATRAMGRIAEQFRSLPGTLRSYHPQVSFAARGPLAAEITGVHALTPQFGQDSPLGALYRLDAKVLLLGVGYDSCTTFHMAETQIEDMPRKRMGAAIREDGVRTWKWFEDYAYDSDDFDRLGQDFEEQGHAAVGKVGMAECRLLPVRAAVDYAASWLKKHRFA</sequence>
<evidence type="ECO:0000313" key="5">
    <source>
        <dbReference type="EMBL" id="OMF51542.1"/>
    </source>
</evidence>
<dbReference type="SUPFAM" id="SSF110710">
    <property type="entry name" value="TTHA0583/YokD-like"/>
    <property type="match status" value="1"/>
</dbReference>
<dbReference type="GO" id="GO:0046677">
    <property type="term" value="P:response to antibiotic"/>
    <property type="evidence" value="ECO:0007669"/>
    <property type="project" value="UniProtKB-KW"/>
</dbReference>
<dbReference type="Proteomes" id="UP000187172">
    <property type="component" value="Unassembled WGS sequence"/>
</dbReference>
<keyword evidence="3 4" id="KW-0012">Acyltransferase</keyword>
<dbReference type="RefSeq" id="WP_076173543.1">
    <property type="nucleotide sequence ID" value="NZ_MRTP01000009.1"/>
</dbReference>
<comment type="caution">
    <text evidence="5">The sequence shown here is derived from an EMBL/GenBank/DDBJ whole genome shotgun (WGS) entry which is preliminary data.</text>
</comment>
<accession>A0A1R1EIF5</accession>
<evidence type="ECO:0000256" key="4">
    <source>
        <dbReference type="RuleBase" id="RU365031"/>
    </source>
</evidence>
<proteinExistence type="inferred from homology"/>
<protein>
    <recommendedName>
        <fullName evidence="4">Aminoglycoside N(3)-acetyltransferase</fullName>
        <ecNumber evidence="4">2.3.1.-</ecNumber>
    </recommendedName>
</protein>
<dbReference type="EMBL" id="MRTP01000009">
    <property type="protein sequence ID" value="OMF51542.1"/>
    <property type="molecule type" value="Genomic_DNA"/>
</dbReference>
<keyword evidence="6" id="KW-1185">Reference proteome</keyword>